<name>A3DKI5_STAMF</name>
<evidence type="ECO:0000313" key="1">
    <source>
        <dbReference type="EMBL" id="ABN69145.1"/>
    </source>
</evidence>
<dbReference type="eggNOG" id="arCOG04235">
    <property type="taxonomic scope" value="Archaea"/>
</dbReference>
<dbReference type="HOGENOM" id="CLU_1029034_0_0_2"/>
<dbReference type="Proteomes" id="UP000000254">
    <property type="component" value="Chromosome"/>
</dbReference>
<dbReference type="EMBL" id="CP000575">
    <property type="protein sequence ID" value="ABN69145.1"/>
    <property type="molecule type" value="Genomic_DNA"/>
</dbReference>
<gene>
    <name evidence="1" type="ordered locus">Smar_0032</name>
</gene>
<accession>A3DKI5</accession>
<reference evidence="2" key="1">
    <citation type="journal article" date="2009" name="BMC Genomics">
        <title>The complete genome sequence of Staphylothermus marinus reveals differences in sulfur metabolism among heterotrophic Crenarchaeota.</title>
        <authorList>
            <person name="Anderson I.J."/>
            <person name="Dharmarajan L."/>
            <person name="Rodriguez J."/>
            <person name="Hooper S."/>
            <person name="Porat I."/>
            <person name="Ulrich L.E."/>
            <person name="Elkins J.G."/>
            <person name="Mavromatis K."/>
            <person name="Sun H."/>
            <person name="Land M."/>
            <person name="Lapidus A."/>
            <person name="Lucas S."/>
            <person name="Barry K."/>
            <person name="Huber H."/>
            <person name="Zhulin I.B."/>
            <person name="Whitman W.B."/>
            <person name="Mukhopadhyay B."/>
            <person name="Woese C."/>
            <person name="Bristow J."/>
            <person name="Kyrpides N."/>
        </authorList>
    </citation>
    <scope>NUCLEOTIDE SEQUENCE [LARGE SCALE GENOMIC DNA]</scope>
    <source>
        <strain evidence="2">ATCC 43588 / DSM 3639 / JCM 9404 / F1</strain>
    </source>
</reference>
<dbReference type="STRING" id="399550.Smar_0032"/>
<proteinExistence type="predicted"/>
<dbReference type="KEGG" id="smr:Smar_0032"/>
<sequence>MIGKNVKGILYFHPLCTSSINVLEYIDKKPNIREKLNIIALTREYYSEQLKIIPSVPALADANNNILAIDPLEPQLVEAYVNEDHEIVNKYIPNSKDDALERFINSILASSYLTSKILVYPEIVTKLIYSEFSNIALRTRLYSNTALVEIFKNYIRENIGLVMEKINHYVPRIVSYNYLREIILVYGIENINHDTVINDKTILLWLQAKNSIGRAYMYHELLLNKDKKRIDKALNTIIDILEEKIDKYISKLLEELEFIKSRRDLVKKYI</sequence>
<evidence type="ECO:0000313" key="2">
    <source>
        <dbReference type="Proteomes" id="UP000000254"/>
    </source>
</evidence>
<dbReference type="RefSeq" id="WP_011838336.1">
    <property type="nucleotide sequence ID" value="NC_009033.1"/>
</dbReference>
<keyword evidence="2" id="KW-1185">Reference proteome</keyword>
<dbReference type="GeneID" id="4906629"/>
<reference evidence="1 2" key="2">
    <citation type="journal article" date="2009" name="Stand. Genomic Sci.">
        <title>Complete genome sequence of Staphylothermus marinus Stetter and Fiala 1986 type strain F1.</title>
        <authorList>
            <person name="Anderson I.J."/>
            <person name="Sun H."/>
            <person name="Lapidus A."/>
            <person name="Copeland A."/>
            <person name="Glavina Del Rio T."/>
            <person name="Tice H."/>
            <person name="Dalin E."/>
            <person name="Lucas S."/>
            <person name="Barry K."/>
            <person name="Land M."/>
            <person name="Richardson P."/>
            <person name="Huber H."/>
            <person name="Kyrpides N.C."/>
        </authorList>
    </citation>
    <scope>NUCLEOTIDE SEQUENCE [LARGE SCALE GENOMIC DNA]</scope>
    <source>
        <strain evidence="2">ATCC 43588 / DSM 3639 / JCM 9404 / F1</strain>
    </source>
</reference>
<dbReference type="AlphaFoldDB" id="A3DKI5"/>
<organism evidence="1 2">
    <name type="scientific">Staphylothermus marinus (strain ATCC 43588 / DSM 3639 / JCM 9404 / F1)</name>
    <dbReference type="NCBI Taxonomy" id="399550"/>
    <lineage>
        <taxon>Archaea</taxon>
        <taxon>Thermoproteota</taxon>
        <taxon>Thermoprotei</taxon>
        <taxon>Desulfurococcales</taxon>
        <taxon>Desulfurococcaceae</taxon>
        <taxon>Staphylothermus</taxon>
    </lineage>
</organism>
<protein>
    <submittedName>
        <fullName evidence="1">Thioredoxin/glutaredoxin-like protein</fullName>
    </submittedName>
</protein>